<proteinExistence type="predicted"/>
<feature type="compositionally biased region" description="Basic and acidic residues" evidence="1">
    <location>
        <begin position="1726"/>
        <end position="1741"/>
    </location>
</feature>
<feature type="region of interest" description="Disordered" evidence="1">
    <location>
        <begin position="1702"/>
        <end position="1741"/>
    </location>
</feature>
<reference evidence="2" key="1">
    <citation type="submission" date="2023-10" db="EMBL/GenBank/DDBJ databases">
        <authorList>
            <person name="Chen Y."/>
            <person name="Shah S."/>
            <person name="Dougan E. K."/>
            <person name="Thang M."/>
            <person name="Chan C."/>
        </authorList>
    </citation>
    <scope>NUCLEOTIDE SEQUENCE [LARGE SCALE GENOMIC DNA]</scope>
</reference>
<feature type="region of interest" description="Disordered" evidence="1">
    <location>
        <begin position="1876"/>
        <end position="1895"/>
    </location>
</feature>
<evidence type="ECO:0000313" key="2">
    <source>
        <dbReference type="EMBL" id="CAK0852939.1"/>
    </source>
</evidence>
<feature type="region of interest" description="Disordered" evidence="1">
    <location>
        <begin position="1796"/>
        <end position="1815"/>
    </location>
</feature>
<accession>A0ABN9U2B0</accession>
<feature type="region of interest" description="Disordered" evidence="1">
    <location>
        <begin position="897"/>
        <end position="949"/>
    </location>
</feature>
<sequence length="1895" mass="213808">MASTNTYNSAVDPKIPVLKGETLKDFTRYKRAVQAAELGCESKEQKIALEPKLYRNLLGADNSIRVLIEQTGPKDYAVEKGAEVLLKFFEAERFAKSSFRELPKAFDTLFDLTYFERKGVDPDMKVSSHELGYHTLKQGRLDKDERNLDDDGYWYEWDDERGVYACADDEDEDADWESSHLFYIEDDADAYLAAAGGKAAGKSSGKGKGKGKDGGKSKMVSMDSDPIVPDRPELEVMISSDVVPPSLMDSGASIAVAGRGWLDRVDAELAKYGLKPIKLEAHQKFNGLGRTRRESKQKWIIPVGIGKKHVLQDGHWADFQELGVHGKELVKLPGGHAGFDLFDYDLESYQSEPLFERFRVEEMQPEPDAFLVAEALREFEPGFQVKDHADSWVAEALKNGSKGIFKKGTLKRIDKLMKEYSVILDVLRDSQETFPWELFTKEARFTRVASKGGHANATPSDLSVGVNFNDPQIQSDLLILIKTFEPWMVDDLIEEFRPLVDFSAKVLRTQPEGGRIGIGENPLTSRAWNEKPIVELLRWHGDRPPLCEMVTLHRCMFGLTDDYRTPIRKVPDQQTMRTVAKEFRLRKDLIDVRVLRQNEAVPLPRVAVRRIYAMYTDKDVLADFSHAYADDPNFATVEPATRYPTDTVVAIYVKEPKVKASATSPSDIATAQWGALWKIHLNLSHPSAHALKRRLKSYGVSQKMLDAVDELDCVACKELGRPNTTRSVNLKLDGRVERAIDSFKDHSQRLNRDVQLTKSDDPSVWTSVIASTCNNHIGRNGFTRAEQIRAATNWAFLELDSDDAVRRATVGRVRPPRGPFVPGQLVFYWREVKHVKSKRLQGEHGWRGPAFVLAAEGHTRLHLSYRGVPVLVAPEQVRHASRGEAEMVENEDLARQLSQWRGGPTLQKGFVDERGPGPDGSGGQHARRCKKDDGDSDNEDATGDAPAAKTPRCYPKYHHYLEMDTTCRTSKLNHYPEMDTKCKTSELKTYPEMAMACQMLRLTTHLHLLQLGRGVLRNDLYLTTSKQIANDFACVLKLSSNRLPRIEDDKMDDEVLSLKVKKRSRGAFVARRTDAAKKQVAPKKGRELRSIPPEWKAAFLASDLEAKSRNIVPGYKDKQLLAGELQTNAPTLTDTATAVITQEAASQPGWSLEQGDVDSAFLNGRYISTAPGGHRDATLSLPGASRSKLCPALFIFHDEKGKLISLIGTHVDDDLVAGSPKFFANQVAKLRKEYTESIEKIHISAERRKTKEAKATLEERAMLHSGKGQIQWLVRSTRMDLAPRLVESQARAHDSDLTVQDLLDYNKLVSDAKTDHVEGMVILFGGNADDQFLRGRPAKVTPMLWRSRRIKRVVWSTLAAETMAALEAVENGDMLRQRLMELHHGLGYWTHMDDVKAIKMVGVTDCKSLYDLLQKRGTVPSEKRLLIDIESLRNDIEFNSVVSKWVNTKQMLADCLSKQDVRAGDYMRYVLRTGEYRLTEDPMAEQVISEQGMELKGRRGEYYRSKYPRRHRPADQTFVREGYPHFEDCIADLGYNAHAARPAPKHYLRWRMMLGQREDDIHYEKLKDMVDWSGLDQVAKRRRIPTQARKLLTIYARTKEALERYEKDFTETHNLKKTDMTKDIEHHENTNVISDEGVLVESDESQNTDGTADLDDAKEIYMTDAAGAETEEIGGGAAGAGTTLVACAVCRMVVDQCECQPRTRKKANHNVPVPNDGDEWVEVPGETEKSRESTSKGKTTELPMDKARKLHERLKHASYKQVEHDLDDVLEDDILEAYQLVVARCSKCRRASCDTEDIPKGKGNETGKGKSRSTCRVDPDGCIHPADQLTTVGTNQYKEKVRCRLCDTLLVDRDTKRWSEEKELRAEVKAIRLEKQKQELLSRSRAPTAGRSSTK</sequence>
<feature type="compositionally biased region" description="Basic and acidic residues" evidence="1">
    <location>
        <begin position="1796"/>
        <end position="1808"/>
    </location>
</feature>
<protein>
    <recommendedName>
        <fullName evidence="4">Copia protein</fullName>
    </recommendedName>
</protein>
<comment type="caution">
    <text evidence="2">The sequence shown here is derived from an EMBL/GenBank/DDBJ whole genome shotgun (WGS) entry which is preliminary data.</text>
</comment>
<evidence type="ECO:0000256" key="1">
    <source>
        <dbReference type="SAM" id="MobiDB-lite"/>
    </source>
</evidence>
<feature type="region of interest" description="Disordered" evidence="1">
    <location>
        <begin position="198"/>
        <end position="226"/>
    </location>
</feature>
<evidence type="ECO:0000313" key="3">
    <source>
        <dbReference type="Proteomes" id="UP001189429"/>
    </source>
</evidence>
<dbReference type="EMBL" id="CAUYUJ010015360">
    <property type="protein sequence ID" value="CAK0852939.1"/>
    <property type="molecule type" value="Genomic_DNA"/>
</dbReference>
<organism evidence="2 3">
    <name type="scientific">Prorocentrum cordatum</name>
    <dbReference type="NCBI Taxonomy" id="2364126"/>
    <lineage>
        <taxon>Eukaryota</taxon>
        <taxon>Sar</taxon>
        <taxon>Alveolata</taxon>
        <taxon>Dinophyceae</taxon>
        <taxon>Prorocentrales</taxon>
        <taxon>Prorocentraceae</taxon>
        <taxon>Prorocentrum</taxon>
    </lineage>
</organism>
<evidence type="ECO:0008006" key="4">
    <source>
        <dbReference type="Google" id="ProtNLM"/>
    </source>
</evidence>
<gene>
    <name evidence="2" type="ORF">PCOR1329_LOCUS44583</name>
</gene>
<keyword evidence="3" id="KW-1185">Reference proteome</keyword>
<dbReference type="Proteomes" id="UP001189429">
    <property type="component" value="Unassembled WGS sequence"/>
</dbReference>
<name>A0ABN9U2B0_9DINO</name>